<comment type="caution">
    <text evidence="1">The sequence shown here is derived from an EMBL/GenBank/DDBJ whole genome shotgun (WGS) entry which is preliminary data.</text>
</comment>
<gene>
    <name evidence="1" type="ORF">FC56_GL001279</name>
</gene>
<keyword evidence="2" id="KW-1185">Reference proteome</keyword>
<sequence length="53" mass="5936">MHSCFTRLFTCGKTVNKPVSCSATKIELSTAIVHETIYFVQKITGIFEIDGLR</sequence>
<organism evidence="1 2">
    <name type="scientific">Lentilactobacillus senioris DSM 24302 = JCM 17472</name>
    <dbReference type="NCBI Taxonomy" id="1423802"/>
    <lineage>
        <taxon>Bacteria</taxon>
        <taxon>Bacillati</taxon>
        <taxon>Bacillota</taxon>
        <taxon>Bacilli</taxon>
        <taxon>Lactobacillales</taxon>
        <taxon>Lactobacillaceae</taxon>
        <taxon>Lentilactobacillus</taxon>
    </lineage>
</organism>
<protein>
    <submittedName>
        <fullName evidence="1">Uncharacterized protein</fullName>
    </submittedName>
</protein>
<evidence type="ECO:0000313" key="1">
    <source>
        <dbReference type="EMBL" id="KRM94326.1"/>
    </source>
</evidence>
<evidence type="ECO:0000313" key="2">
    <source>
        <dbReference type="Proteomes" id="UP000051256"/>
    </source>
</evidence>
<dbReference type="PATRIC" id="fig|1423802.4.peg.1298"/>
<dbReference type="STRING" id="1423802.FC56_GL001279"/>
<dbReference type="EMBL" id="AYZR01000004">
    <property type="protein sequence ID" value="KRM94326.1"/>
    <property type="molecule type" value="Genomic_DNA"/>
</dbReference>
<dbReference type="Proteomes" id="UP000051256">
    <property type="component" value="Unassembled WGS sequence"/>
</dbReference>
<name>A0A0R2D271_9LACO</name>
<reference evidence="1 2" key="1">
    <citation type="journal article" date="2015" name="Genome Announc.">
        <title>Expanding the biotechnology potential of lactobacilli through comparative genomics of 213 strains and associated genera.</title>
        <authorList>
            <person name="Sun Z."/>
            <person name="Harris H.M."/>
            <person name="McCann A."/>
            <person name="Guo C."/>
            <person name="Argimon S."/>
            <person name="Zhang W."/>
            <person name="Yang X."/>
            <person name="Jeffery I.B."/>
            <person name="Cooney J.C."/>
            <person name="Kagawa T.F."/>
            <person name="Liu W."/>
            <person name="Song Y."/>
            <person name="Salvetti E."/>
            <person name="Wrobel A."/>
            <person name="Rasinkangas P."/>
            <person name="Parkhill J."/>
            <person name="Rea M.C."/>
            <person name="O'Sullivan O."/>
            <person name="Ritari J."/>
            <person name="Douillard F.P."/>
            <person name="Paul Ross R."/>
            <person name="Yang R."/>
            <person name="Briner A.E."/>
            <person name="Felis G.E."/>
            <person name="de Vos W.M."/>
            <person name="Barrangou R."/>
            <person name="Klaenhammer T.R."/>
            <person name="Caufield P.W."/>
            <person name="Cui Y."/>
            <person name="Zhang H."/>
            <person name="O'Toole P.W."/>
        </authorList>
    </citation>
    <scope>NUCLEOTIDE SEQUENCE [LARGE SCALE GENOMIC DNA]</scope>
    <source>
        <strain evidence="1 2">DSM 24302</strain>
    </source>
</reference>
<proteinExistence type="predicted"/>
<dbReference type="AlphaFoldDB" id="A0A0R2D271"/>
<accession>A0A0R2D271</accession>